<dbReference type="InterPro" id="IPR009014">
    <property type="entry name" value="Transketo_C/PFOR_II"/>
</dbReference>
<dbReference type="SUPFAM" id="SSF52922">
    <property type="entry name" value="TK C-terminal domain-like"/>
    <property type="match status" value="1"/>
</dbReference>
<organism evidence="2 3">
    <name type="scientific">Alcaligenes xylosoxydans xylosoxydans</name>
    <name type="common">Achromobacter xylosoxidans</name>
    <dbReference type="NCBI Taxonomy" id="85698"/>
    <lineage>
        <taxon>Bacteria</taxon>
        <taxon>Pseudomonadati</taxon>
        <taxon>Pseudomonadota</taxon>
        <taxon>Betaproteobacteria</taxon>
        <taxon>Burkholderiales</taxon>
        <taxon>Alcaligenaceae</taxon>
        <taxon>Achromobacter</taxon>
    </lineage>
</organism>
<dbReference type="CDD" id="cd07033">
    <property type="entry name" value="TPP_PYR_DXS_TK_like"/>
    <property type="match status" value="1"/>
</dbReference>
<reference evidence="2 3" key="1">
    <citation type="submission" date="2016-09" db="EMBL/GenBank/DDBJ databases">
        <title>Phylogenomics of Achromobacter.</title>
        <authorList>
            <person name="Jeukens J."/>
            <person name="Freschi L."/>
            <person name="Vincent A.T."/>
            <person name="Emond-Rheault J.-G."/>
            <person name="Kukavica-Ibrulj I."/>
            <person name="Charette S.J."/>
            <person name="Levesque R.C."/>
        </authorList>
    </citation>
    <scope>NUCLEOTIDE SEQUENCE [LARGE SCALE GENOMIC DNA]</scope>
    <source>
        <strain evidence="2 3">AUS488</strain>
    </source>
</reference>
<accession>A0A1R1K285</accession>
<dbReference type="InterPro" id="IPR005475">
    <property type="entry name" value="Transketolase-like_Pyr-bd"/>
</dbReference>
<feature type="domain" description="Transketolase-like pyrimidine-binding" evidence="1">
    <location>
        <begin position="1"/>
        <end position="162"/>
    </location>
</feature>
<dbReference type="AlphaFoldDB" id="A0A1R1K285"/>
<dbReference type="Proteomes" id="UP000187251">
    <property type="component" value="Unassembled WGS sequence"/>
</dbReference>
<dbReference type="Gene3D" id="3.40.50.920">
    <property type="match status" value="1"/>
</dbReference>
<protein>
    <submittedName>
        <fullName evidence="2">Transketolase</fullName>
    </submittedName>
</protein>
<dbReference type="OrthoDB" id="8732661at2"/>
<evidence type="ECO:0000313" key="2">
    <source>
        <dbReference type="EMBL" id="OMG93388.1"/>
    </source>
</evidence>
<name>A0A1R1K285_ALCXX</name>
<gene>
    <name evidence="2" type="ORF">BIZ92_03400</name>
</gene>
<dbReference type="EMBL" id="MJMN01000001">
    <property type="protein sequence ID" value="OMG93388.1"/>
    <property type="molecule type" value="Genomic_DNA"/>
</dbReference>
<dbReference type="Gene3D" id="3.40.50.970">
    <property type="match status" value="1"/>
</dbReference>
<dbReference type="InterPro" id="IPR029061">
    <property type="entry name" value="THDP-binding"/>
</dbReference>
<comment type="caution">
    <text evidence="2">The sequence shown here is derived from an EMBL/GenBank/DDBJ whole genome shotgun (WGS) entry which is preliminary data.</text>
</comment>
<dbReference type="SUPFAM" id="SSF52518">
    <property type="entry name" value="Thiamin diphosphate-binding fold (THDP-binding)"/>
    <property type="match status" value="1"/>
</dbReference>
<dbReference type="PANTHER" id="PTHR43825">
    <property type="entry name" value="PYRUVATE DEHYDROGENASE E1 COMPONENT"/>
    <property type="match status" value="1"/>
</dbReference>
<dbReference type="SMART" id="SM00861">
    <property type="entry name" value="Transket_pyr"/>
    <property type="match status" value="1"/>
</dbReference>
<dbReference type="PANTHER" id="PTHR43825:SF5">
    <property type="entry name" value="HYPOTHETICAL TRANSKETOLASE FAMILY PROTEIN"/>
    <property type="match status" value="1"/>
</dbReference>
<dbReference type="Pfam" id="PF02779">
    <property type="entry name" value="Transket_pyr"/>
    <property type="match status" value="1"/>
</dbReference>
<dbReference type="RefSeq" id="WP_076408333.1">
    <property type="nucleotide sequence ID" value="NZ_MJMN01000001.1"/>
</dbReference>
<proteinExistence type="predicted"/>
<dbReference type="InterPro" id="IPR051157">
    <property type="entry name" value="PDH/Transketolase"/>
</dbReference>
<evidence type="ECO:0000259" key="1">
    <source>
        <dbReference type="SMART" id="SM00861"/>
    </source>
</evidence>
<evidence type="ECO:0000313" key="3">
    <source>
        <dbReference type="Proteomes" id="UP000187251"/>
    </source>
</evidence>
<sequence>MRKQLCDGLVARASNPEMVFLTGDLGFMALEPLQQTLGSRFINAGVAEQNMVTVAAAMAREGLETWAYSIAPFCYARPFEQIRNDVAFHRLPVKLIGNGGGYGYGVMGPTHHAIEDYGVLLTLPHMRAYIPAFDEDIDGVLDNAAASADPAYIRLGRGEPPPGFPVPAYSPWRQLLAGEGMTVIVVGPLVGTYLASLQELPETQRPNLWVVTELPLATNEPPPALLKQLASGRGVCIAEEHVRRGGLGSELALYLLEQGIQPGPFHHLHAIAHHYATYGSQNFLRKQSGLDPASLLTTVAHGS</sequence>